<evidence type="ECO:0000313" key="2">
    <source>
        <dbReference type="EMBL" id="RIH86934.1"/>
    </source>
</evidence>
<gene>
    <name evidence="2" type="primary">cheW</name>
    <name evidence="2" type="ORF">Mrose_01515</name>
</gene>
<dbReference type="InterPro" id="IPR039315">
    <property type="entry name" value="CheW"/>
</dbReference>
<dbReference type="PANTHER" id="PTHR22617">
    <property type="entry name" value="CHEMOTAXIS SENSOR HISTIDINE KINASE-RELATED"/>
    <property type="match status" value="1"/>
</dbReference>
<dbReference type="PROSITE" id="PS50851">
    <property type="entry name" value="CHEW"/>
    <property type="match status" value="1"/>
</dbReference>
<dbReference type="EMBL" id="QWLA01000024">
    <property type="protein sequence ID" value="RIH86934.1"/>
    <property type="molecule type" value="Genomic_DNA"/>
</dbReference>
<comment type="caution">
    <text evidence="2">The sequence shown here is derived from an EMBL/GenBank/DDBJ whole genome shotgun (WGS) entry which is preliminary data.</text>
</comment>
<dbReference type="Proteomes" id="UP000265341">
    <property type="component" value="Unassembled WGS sequence"/>
</dbReference>
<dbReference type="InterPro" id="IPR036061">
    <property type="entry name" value="CheW-like_dom_sf"/>
</dbReference>
<dbReference type="SMART" id="SM00260">
    <property type="entry name" value="CheW"/>
    <property type="match status" value="1"/>
</dbReference>
<sequence length="152" mass="16296">MVVSKTQVRQAGFFRLAGDLYALEVSHLQEVLEVGRLTPIPLAPPALLGMVNLRGRILPLFDLKGVLGLSRQPGAGGESAVVMRYGKQVLGLVVDEFMGLSPLQSLRPGGSGMYLGTVSFQGRSARVLNPEALMADIRGLLSSATDWSRSFE</sequence>
<dbReference type="AlphaFoldDB" id="A0A399EQK8"/>
<evidence type="ECO:0000313" key="3">
    <source>
        <dbReference type="Proteomes" id="UP000265341"/>
    </source>
</evidence>
<dbReference type="SUPFAM" id="SSF50341">
    <property type="entry name" value="CheW-like"/>
    <property type="match status" value="1"/>
</dbReference>
<evidence type="ECO:0000259" key="1">
    <source>
        <dbReference type="PROSITE" id="PS50851"/>
    </source>
</evidence>
<name>A0A399EQK8_9DEIN</name>
<dbReference type="GO" id="GO:0007165">
    <property type="term" value="P:signal transduction"/>
    <property type="evidence" value="ECO:0007669"/>
    <property type="project" value="InterPro"/>
</dbReference>
<dbReference type="Gene3D" id="2.40.50.180">
    <property type="entry name" value="CheA-289, Domain 4"/>
    <property type="match status" value="1"/>
</dbReference>
<proteinExistence type="predicted"/>
<dbReference type="GO" id="GO:0006935">
    <property type="term" value="P:chemotaxis"/>
    <property type="evidence" value="ECO:0007669"/>
    <property type="project" value="InterPro"/>
</dbReference>
<dbReference type="InterPro" id="IPR002545">
    <property type="entry name" value="CheW-lke_dom"/>
</dbReference>
<accession>A0A399EQK8</accession>
<organism evidence="2 3">
    <name type="scientific">Calidithermus roseus</name>
    <dbReference type="NCBI Taxonomy" id="1644118"/>
    <lineage>
        <taxon>Bacteria</taxon>
        <taxon>Thermotogati</taxon>
        <taxon>Deinococcota</taxon>
        <taxon>Deinococci</taxon>
        <taxon>Thermales</taxon>
        <taxon>Thermaceae</taxon>
        <taxon>Calidithermus</taxon>
    </lineage>
</organism>
<dbReference type="PANTHER" id="PTHR22617:SF23">
    <property type="entry name" value="CHEMOTAXIS PROTEIN CHEW"/>
    <property type="match status" value="1"/>
</dbReference>
<reference evidence="2 3" key="1">
    <citation type="submission" date="2018-08" db="EMBL/GenBank/DDBJ databases">
        <title>Meiothermus roseus NBRC 110900 genome sequencing project.</title>
        <authorList>
            <person name="Da Costa M.S."/>
            <person name="Albuquerque L."/>
            <person name="Raposo P."/>
            <person name="Froufe H.J.C."/>
            <person name="Barroso C.S."/>
            <person name="Egas C."/>
        </authorList>
    </citation>
    <scope>NUCLEOTIDE SEQUENCE [LARGE SCALE GENOMIC DNA]</scope>
    <source>
        <strain evidence="2 3">NBRC 110900</strain>
    </source>
</reference>
<dbReference type="Pfam" id="PF01584">
    <property type="entry name" value="CheW"/>
    <property type="match status" value="1"/>
</dbReference>
<keyword evidence="3" id="KW-1185">Reference proteome</keyword>
<dbReference type="GO" id="GO:0005829">
    <property type="term" value="C:cytosol"/>
    <property type="evidence" value="ECO:0007669"/>
    <property type="project" value="TreeGrafter"/>
</dbReference>
<protein>
    <submittedName>
        <fullName evidence="2">Chemotaxis protein CheW</fullName>
    </submittedName>
</protein>
<feature type="domain" description="CheW-like" evidence="1">
    <location>
        <begin position="8"/>
        <end position="146"/>
    </location>
</feature>
<dbReference type="OrthoDB" id="9794382at2"/>